<dbReference type="Proteomes" id="UP000019812">
    <property type="component" value="Unassembled WGS sequence"/>
</dbReference>
<evidence type="ECO:0000256" key="3">
    <source>
        <dbReference type="ARBA" id="ARBA00022989"/>
    </source>
</evidence>
<accession>A0A084Y030</accession>
<dbReference type="AlphaFoldDB" id="A0A084Y030"/>
<comment type="caution">
    <text evidence="7">The sequence shown here is derived from an EMBL/GenBank/DDBJ whole genome shotgun (WGS) entry which is preliminary data.</text>
</comment>
<evidence type="ECO:0000259" key="6">
    <source>
        <dbReference type="Pfam" id="PF06271"/>
    </source>
</evidence>
<evidence type="ECO:0000313" key="8">
    <source>
        <dbReference type="Proteomes" id="UP000019812"/>
    </source>
</evidence>
<evidence type="ECO:0000256" key="5">
    <source>
        <dbReference type="SAM" id="Phobius"/>
    </source>
</evidence>
<comment type="subcellular location">
    <subcellularLocation>
        <location evidence="1">Membrane</location>
        <topology evidence="1">Multi-pass membrane protein</topology>
    </subcellularLocation>
</comment>
<keyword evidence="2 5" id="KW-0812">Transmembrane</keyword>
<proteinExistence type="predicted"/>
<protein>
    <submittedName>
        <fullName evidence="7">RDD family protein</fullName>
    </submittedName>
</protein>
<dbReference type="STRING" id="1457154.CAPSK01_002666"/>
<evidence type="ECO:0000313" key="7">
    <source>
        <dbReference type="EMBL" id="KFB68074.1"/>
    </source>
</evidence>
<keyword evidence="4 5" id="KW-0472">Membrane</keyword>
<feature type="transmembrane region" description="Helical" evidence="5">
    <location>
        <begin position="65"/>
        <end position="84"/>
    </location>
</feature>
<evidence type="ECO:0000256" key="1">
    <source>
        <dbReference type="ARBA" id="ARBA00004141"/>
    </source>
</evidence>
<evidence type="ECO:0000256" key="2">
    <source>
        <dbReference type="ARBA" id="ARBA00022692"/>
    </source>
</evidence>
<dbReference type="RefSeq" id="WP_034926623.1">
    <property type="nucleotide sequence ID" value="NZ_JDSS02000024.1"/>
</dbReference>
<dbReference type="GO" id="GO:0016020">
    <property type="term" value="C:membrane"/>
    <property type="evidence" value="ECO:0007669"/>
    <property type="project" value="UniProtKB-SubCell"/>
</dbReference>
<dbReference type="Pfam" id="PF06271">
    <property type="entry name" value="RDD"/>
    <property type="match status" value="1"/>
</dbReference>
<evidence type="ECO:0000256" key="4">
    <source>
        <dbReference type="ARBA" id="ARBA00023136"/>
    </source>
</evidence>
<dbReference type="PANTHER" id="PTHR38480">
    <property type="entry name" value="SLR0254 PROTEIN"/>
    <property type="match status" value="1"/>
</dbReference>
<sequence length="242" mass="25709">MTVALAAPLDSLCRIATPEGCEIELRVAGPVARARAWFLDFLLRLGLWLLLAMAAAQIGDFGTGLLLLGAFLLEWWYPIIFEVYRHGQTPGKKACALAVVHDDGRPVGWSAAFIRNTLRSVDILPLMYAAGFVTSLLNAEGKRLGDLAAGTLVVHVDETARRPVGAGSALGGEVGGEAPPFVLTREEQLAIIEYSQRAALLTPERAAELAAAAGPLSAGLDGEAARRRLLRIANFLLGSQVS</sequence>
<dbReference type="EMBL" id="JDSS02000024">
    <property type="protein sequence ID" value="KFB68074.1"/>
    <property type="molecule type" value="Genomic_DNA"/>
</dbReference>
<feature type="transmembrane region" description="Helical" evidence="5">
    <location>
        <begin position="41"/>
        <end position="59"/>
    </location>
</feature>
<gene>
    <name evidence="7" type="ORF">CAPSK01_002666</name>
</gene>
<keyword evidence="3 5" id="KW-1133">Transmembrane helix</keyword>
<name>A0A084Y030_9PROT</name>
<dbReference type="PANTHER" id="PTHR38480:SF1">
    <property type="entry name" value="SLR0254 PROTEIN"/>
    <property type="match status" value="1"/>
</dbReference>
<dbReference type="InterPro" id="IPR010432">
    <property type="entry name" value="RDD"/>
</dbReference>
<feature type="domain" description="RDD" evidence="6">
    <location>
        <begin position="27"/>
        <end position="150"/>
    </location>
</feature>
<organism evidence="7 8">
    <name type="scientific">Candidatus Accumulibacter vicinus</name>
    <dbReference type="NCBI Taxonomy" id="2954382"/>
    <lineage>
        <taxon>Bacteria</taxon>
        <taxon>Pseudomonadati</taxon>
        <taxon>Pseudomonadota</taxon>
        <taxon>Betaproteobacteria</taxon>
        <taxon>Candidatus Accumulibacter</taxon>
    </lineage>
</organism>
<reference evidence="7 8" key="1">
    <citation type="submission" date="2014-07" db="EMBL/GenBank/DDBJ databases">
        <title>Expanding our view of genomic diversity in Candidatus Accumulibacter clades.</title>
        <authorList>
            <person name="Skennerton C.T."/>
            <person name="Barr J.J."/>
            <person name="Slater F.R."/>
            <person name="Bond P.L."/>
            <person name="Tyson G.W."/>
        </authorList>
    </citation>
    <scope>NUCLEOTIDE SEQUENCE [LARGE SCALE GENOMIC DNA]</scope>
    <source>
        <strain evidence="8">SK-01</strain>
    </source>
</reference>